<evidence type="ECO:0000313" key="6">
    <source>
        <dbReference type="Proteomes" id="UP000199310"/>
    </source>
</evidence>
<dbReference type="STRING" id="29529.SAMN04488122_1264"/>
<dbReference type="PRINTS" id="PR00032">
    <property type="entry name" value="HTHARAC"/>
</dbReference>
<dbReference type="Gene3D" id="1.10.10.60">
    <property type="entry name" value="Homeodomain-like"/>
    <property type="match status" value="2"/>
</dbReference>
<proteinExistence type="predicted"/>
<name>A0A1I0Q7T7_9BACT</name>
<dbReference type="EMBL" id="FOJG01000001">
    <property type="protein sequence ID" value="SEW22629.1"/>
    <property type="molecule type" value="Genomic_DNA"/>
</dbReference>
<organism evidence="5 6">
    <name type="scientific">Chitinophaga arvensicola</name>
    <dbReference type="NCBI Taxonomy" id="29529"/>
    <lineage>
        <taxon>Bacteria</taxon>
        <taxon>Pseudomonadati</taxon>
        <taxon>Bacteroidota</taxon>
        <taxon>Chitinophagia</taxon>
        <taxon>Chitinophagales</taxon>
        <taxon>Chitinophagaceae</taxon>
        <taxon>Chitinophaga</taxon>
    </lineage>
</organism>
<dbReference type="PANTHER" id="PTHR43280">
    <property type="entry name" value="ARAC-FAMILY TRANSCRIPTIONAL REGULATOR"/>
    <property type="match status" value="1"/>
</dbReference>
<dbReference type="SUPFAM" id="SSF46689">
    <property type="entry name" value="Homeodomain-like"/>
    <property type="match status" value="2"/>
</dbReference>
<evidence type="ECO:0000313" key="5">
    <source>
        <dbReference type="EMBL" id="SEW22629.1"/>
    </source>
</evidence>
<keyword evidence="1" id="KW-0805">Transcription regulation</keyword>
<dbReference type="Pfam" id="PF22200">
    <property type="entry name" value="ExsA_N"/>
    <property type="match status" value="1"/>
</dbReference>
<evidence type="ECO:0000259" key="4">
    <source>
        <dbReference type="PROSITE" id="PS01124"/>
    </source>
</evidence>
<dbReference type="PROSITE" id="PS01124">
    <property type="entry name" value="HTH_ARAC_FAMILY_2"/>
    <property type="match status" value="1"/>
</dbReference>
<accession>A0A1I0Q7T7</accession>
<evidence type="ECO:0000256" key="1">
    <source>
        <dbReference type="ARBA" id="ARBA00023015"/>
    </source>
</evidence>
<dbReference type="Proteomes" id="UP000199310">
    <property type="component" value="Unassembled WGS sequence"/>
</dbReference>
<dbReference type="AlphaFoldDB" id="A0A1I0Q7T7"/>
<dbReference type="RefSeq" id="WP_089891986.1">
    <property type="nucleotide sequence ID" value="NZ_FOJG01000001.1"/>
</dbReference>
<dbReference type="Pfam" id="PF12833">
    <property type="entry name" value="HTH_18"/>
    <property type="match status" value="1"/>
</dbReference>
<evidence type="ECO:0000256" key="2">
    <source>
        <dbReference type="ARBA" id="ARBA00023125"/>
    </source>
</evidence>
<dbReference type="InterPro" id="IPR018060">
    <property type="entry name" value="HTH_AraC"/>
</dbReference>
<dbReference type="InterPro" id="IPR054015">
    <property type="entry name" value="ExsA-like_N"/>
</dbReference>
<evidence type="ECO:0000256" key="3">
    <source>
        <dbReference type="ARBA" id="ARBA00023163"/>
    </source>
</evidence>
<dbReference type="InterPro" id="IPR020449">
    <property type="entry name" value="Tscrpt_reg_AraC-type_HTH"/>
</dbReference>
<dbReference type="OrthoDB" id="4480133at2"/>
<dbReference type="GO" id="GO:0003700">
    <property type="term" value="F:DNA-binding transcription factor activity"/>
    <property type="evidence" value="ECO:0007669"/>
    <property type="project" value="InterPro"/>
</dbReference>
<feature type="domain" description="HTH araC/xylS-type" evidence="4">
    <location>
        <begin position="182"/>
        <end position="280"/>
    </location>
</feature>
<keyword evidence="6" id="KW-1185">Reference proteome</keyword>
<keyword evidence="2" id="KW-0238">DNA-binding</keyword>
<sequence length="285" mass="32871">MIIDYKKIDLFGKSLIQKVVLKPPFEFAFPISEQACFLYMHQGEMQYQFDDEQINIPTNYSLFLNCINSGRQIHHSNASGNGEIVIVTFHLEILKKIYDRELPPLLQRPQHIVSNQSSEKINTDFLIQKYMEGLLFYVENPSLANDDILILKIKEIILLLSQTQNAGAIQVILSQLFSPATYTFKQIIEANLFSQMGIEELARKTNLSVSSFKREFTKLYNDSPASYIKNQRLEKAAELLLVSDNRITDIAFDCGFNDLANFTKSFHDKYHVTPTNYRATQHNKQ</sequence>
<reference evidence="6" key="1">
    <citation type="submission" date="2016-10" db="EMBL/GenBank/DDBJ databases">
        <authorList>
            <person name="Varghese N."/>
            <person name="Submissions S."/>
        </authorList>
    </citation>
    <scope>NUCLEOTIDE SEQUENCE [LARGE SCALE GENOMIC DNA]</scope>
    <source>
        <strain evidence="6">DSM 3695</strain>
    </source>
</reference>
<protein>
    <submittedName>
        <fullName evidence="5">Helix-turn-helix domain-containing protein</fullName>
    </submittedName>
</protein>
<dbReference type="PANTHER" id="PTHR43280:SF2">
    <property type="entry name" value="HTH-TYPE TRANSCRIPTIONAL REGULATOR EXSA"/>
    <property type="match status" value="1"/>
</dbReference>
<gene>
    <name evidence="5" type="ORF">SAMN04488122_1264</name>
</gene>
<dbReference type="InterPro" id="IPR009057">
    <property type="entry name" value="Homeodomain-like_sf"/>
</dbReference>
<dbReference type="GO" id="GO:0043565">
    <property type="term" value="F:sequence-specific DNA binding"/>
    <property type="evidence" value="ECO:0007669"/>
    <property type="project" value="InterPro"/>
</dbReference>
<keyword evidence="3" id="KW-0804">Transcription</keyword>
<dbReference type="SMART" id="SM00342">
    <property type="entry name" value="HTH_ARAC"/>
    <property type="match status" value="1"/>
</dbReference>